<accession>A0A1I8F4T7</accession>
<evidence type="ECO:0000313" key="2">
    <source>
        <dbReference type="WBParaSite" id="maker-unitig_19943-snap-gene-0.1-mRNA-1"/>
    </source>
</evidence>
<organism evidence="1 2">
    <name type="scientific">Macrostomum lignano</name>
    <dbReference type="NCBI Taxonomy" id="282301"/>
    <lineage>
        <taxon>Eukaryota</taxon>
        <taxon>Metazoa</taxon>
        <taxon>Spiralia</taxon>
        <taxon>Lophotrochozoa</taxon>
        <taxon>Platyhelminthes</taxon>
        <taxon>Rhabditophora</taxon>
        <taxon>Macrostomorpha</taxon>
        <taxon>Macrostomida</taxon>
        <taxon>Macrostomidae</taxon>
        <taxon>Macrostomum</taxon>
    </lineage>
</organism>
<evidence type="ECO:0000313" key="1">
    <source>
        <dbReference type="Proteomes" id="UP000095280"/>
    </source>
</evidence>
<reference evidence="2" key="1">
    <citation type="submission" date="2016-11" db="UniProtKB">
        <authorList>
            <consortium name="WormBaseParasite"/>
        </authorList>
    </citation>
    <scope>IDENTIFICATION</scope>
</reference>
<name>A0A1I8F4T7_9PLAT</name>
<dbReference type="Proteomes" id="UP000095280">
    <property type="component" value="Unplaced"/>
</dbReference>
<keyword evidence="1" id="KW-1185">Reference proteome</keyword>
<sequence>LSCYTLTDGNVLPEVTNGFYGSQSSSQSGRCSALGFEAQAYSDYYSTPASPVRPQSQKRRKSHSCLVEIVSSI</sequence>
<dbReference type="WBParaSite" id="maker-unitig_19943-snap-gene-0.1-mRNA-1">
    <property type="protein sequence ID" value="maker-unitig_19943-snap-gene-0.1-mRNA-1"/>
    <property type="gene ID" value="maker-unitig_19943-snap-gene-0.1"/>
</dbReference>
<dbReference type="AlphaFoldDB" id="A0A1I8F4T7"/>
<protein>
    <submittedName>
        <fullName evidence="2">CUB domain-containing protein</fullName>
    </submittedName>
</protein>
<proteinExistence type="predicted"/>